<sequence length="188" mass="20439">MSPLAAKPALTCLRMESNCAWMTEMVYSFHAASSLCHTSSTKLAGDGPRTSPSATQDQMFSVGDRSTDRAAQGNIQISCVSRRVGTWRATCNLALSYWCRALTQISNASSGLFRDTRYVSESNQGLIWKDDIQPLVCVSSFVVRRTRVVDPLYAALSREAEIMATVLRVHAAANVAATVRGDTGQGRL</sequence>
<accession>A0A8X6SZD5</accession>
<gene>
    <name evidence="1" type="ORF">TNCV_1088971</name>
</gene>
<proteinExistence type="predicted"/>
<protein>
    <submittedName>
        <fullName evidence="1">Uncharacterized protein</fullName>
    </submittedName>
</protein>
<name>A0A8X6SZD5_TRICX</name>
<dbReference type="AlphaFoldDB" id="A0A8X6SZD5"/>
<reference evidence="1" key="1">
    <citation type="submission" date="2020-08" db="EMBL/GenBank/DDBJ databases">
        <title>Multicomponent nature underlies the extraordinary mechanical properties of spider dragline silk.</title>
        <authorList>
            <person name="Kono N."/>
            <person name="Nakamura H."/>
            <person name="Mori M."/>
            <person name="Yoshida Y."/>
            <person name="Ohtoshi R."/>
            <person name="Malay A.D."/>
            <person name="Moran D.A.P."/>
            <person name="Tomita M."/>
            <person name="Numata K."/>
            <person name="Arakawa K."/>
        </authorList>
    </citation>
    <scope>NUCLEOTIDE SEQUENCE</scope>
</reference>
<evidence type="ECO:0000313" key="2">
    <source>
        <dbReference type="Proteomes" id="UP000887159"/>
    </source>
</evidence>
<dbReference type="Proteomes" id="UP000887159">
    <property type="component" value="Unassembled WGS sequence"/>
</dbReference>
<comment type="caution">
    <text evidence="1">The sequence shown here is derived from an EMBL/GenBank/DDBJ whole genome shotgun (WGS) entry which is preliminary data.</text>
</comment>
<evidence type="ECO:0000313" key="1">
    <source>
        <dbReference type="EMBL" id="GFY17121.1"/>
    </source>
</evidence>
<keyword evidence="2" id="KW-1185">Reference proteome</keyword>
<dbReference type="EMBL" id="BMAU01021343">
    <property type="protein sequence ID" value="GFY17121.1"/>
    <property type="molecule type" value="Genomic_DNA"/>
</dbReference>
<organism evidence="1 2">
    <name type="scientific">Trichonephila clavipes</name>
    <name type="common">Golden silk orbweaver</name>
    <name type="synonym">Nephila clavipes</name>
    <dbReference type="NCBI Taxonomy" id="2585209"/>
    <lineage>
        <taxon>Eukaryota</taxon>
        <taxon>Metazoa</taxon>
        <taxon>Ecdysozoa</taxon>
        <taxon>Arthropoda</taxon>
        <taxon>Chelicerata</taxon>
        <taxon>Arachnida</taxon>
        <taxon>Araneae</taxon>
        <taxon>Araneomorphae</taxon>
        <taxon>Entelegynae</taxon>
        <taxon>Araneoidea</taxon>
        <taxon>Nephilidae</taxon>
        <taxon>Trichonephila</taxon>
    </lineage>
</organism>